<reference evidence="1 2" key="1">
    <citation type="submission" date="2020-12" db="EMBL/GenBank/DDBJ databases">
        <title>Complete genome sequence of Mycobacterium heckeshornense JCM 15655T, closely related to a pathogenic non-tuberculous mycobacterial species Mycobacterium xenopi.</title>
        <authorList>
            <person name="Yoshida M."/>
            <person name="Fukano H."/>
            <person name="Asakura T."/>
            <person name="Suzuki M."/>
            <person name="Hoshino Y."/>
        </authorList>
    </citation>
    <scope>NUCLEOTIDE SEQUENCE [LARGE SCALE GENOMIC DNA]</scope>
    <source>
        <strain evidence="1 2">JCM 15655</strain>
    </source>
</reference>
<dbReference type="SUPFAM" id="SSF51735">
    <property type="entry name" value="NAD(P)-binding Rossmann-fold domains"/>
    <property type="match status" value="1"/>
</dbReference>
<dbReference type="InterPro" id="IPR036291">
    <property type="entry name" value="NAD(P)-bd_dom_sf"/>
</dbReference>
<accession>A0A2I3EGT8</accession>
<evidence type="ECO:0000313" key="1">
    <source>
        <dbReference type="EMBL" id="BCO37154.1"/>
    </source>
</evidence>
<dbReference type="RefSeq" id="WP_071700050.1">
    <property type="nucleotide sequence ID" value="NZ_AP024237.1"/>
</dbReference>
<keyword evidence="2" id="KW-1185">Reference proteome</keyword>
<proteinExistence type="predicted"/>
<sequence length="78" mass="8432">MPDRVVGAVALITGTARGQGRSHAVRLTHEHADIVAVLAETAEMVKNFDRDRRRRPASGESRRLTGLTLPVDAGNCVK</sequence>
<evidence type="ECO:0000313" key="2">
    <source>
        <dbReference type="Proteomes" id="UP000595446"/>
    </source>
</evidence>
<organism evidence="1 2">
    <name type="scientific">Mycobacterium heckeshornense</name>
    <dbReference type="NCBI Taxonomy" id="110505"/>
    <lineage>
        <taxon>Bacteria</taxon>
        <taxon>Bacillati</taxon>
        <taxon>Actinomycetota</taxon>
        <taxon>Actinomycetes</taxon>
        <taxon>Mycobacteriales</taxon>
        <taxon>Mycobacteriaceae</taxon>
        <taxon>Mycobacterium</taxon>
    </lineage>
</organism>
<protein>
    <submittedName>
        <fullName evidence="1">Uncharacterized protein</fullName>
    </submittedName>
</protein>
<dbReference type="Proteomes" id="UP000595446">
    <property type="component" value="Chromosome"/>
</dbReference>
<name>A0A2I3EGT8_9MYCO</name>
<dbReference type="STRING" id="110505.ACT16_20175"/>
<gene>
    <name evidence="1" type="ORF">MHEC_35870</name>
</gene>
<dbReference type="EMBL" id="AP024237">
    <property type="protein sequence ID" value="BCO37154.1"/>
    <property type="molecule type" value="Genomic_DNA"/>
</dbReference>
<dbReference type="AlphaFoldDB" id="A0A2I3EGT8"/>